<keyword evidence="1 12" id="KW-0645">Protease</keyword>
<gene>
    <name evidence="12" type="ORF">HDF15_003703</name>
</gene>
<feature type="binding site" evidence="7">
    <location>
        <position position="298"/>
    </location>
    <ligand>
        <name>Zn(2+)</name>
        <dbReference type="ChEBI" id="CHEBI:29105"/>
        <note>catalytic</note>
    </ligand>
</feature>
<feature type="chain" id="PRO_5031239361" evidence="9">
    <location>
        <begin position="23"/>
        <end position="455"/>
    </location>
</feature>
<dbReference type="Proteomes" id="UP000584867">
    <property type="component" value="Unassembled WGS sequence"/>
</dbReference>
<reference evidence="12 13" key="1">
    <citation type="submission" date="2020-08" db="EMBL/GenBank/DDBJ databases">
        <title>Genomic Encyclopedia of Type Strains, Phase IV (KMG-V): Genome sequencing to study the core and pangenomes of soil and plant-associated prokaryotes.</title>
        <authorList>
            <person name="Whitman W."/>
        </authorList>
    </citation>
    <scope>NUCLEOTIDE SEQUENCE [LARGE SCALE GENOMIC DNA]</scope>
    <source>
        <strain evidence="12 13">X5P3</strain>
    </source>
</reference>
<evidence type="ECO:0000313" key="13">
    <source>
        <dbReference type="Proteomes" id="UP000584867"/>
    </source>
</evidence>
<dbReference type="EMBL" id="JACHIO010000016">
    <property type="protein sequence ID" value="MBB5065335.1"/>
    <property type="molecule type" value="Genomic_DNA"/>
</dbReference>
<feature type="transmembrane region" description="Helical" evidence="8">
    <location>
        <begin position="312"/>
        <end position="337"/>
    </location>
</feature>
<feature type="transmembrane region" description="Helical" evidence="8">
    <location>
        <begin position="166"/>
        <end position="185"/>
    </location>
</feature>
<dbReference type="Pfam" id="PF16491">
    <property type="entry name" value="Peptidase_M48_N"/>
    <property type="match status" value="1"/>
</dbReference>
<evidence type="ECO:0000256" key="5">
    <source>
        <dbReference type="ARBA" id="ARBA00023049"/>
    </source>
</evidence>
<dbReference type="PANTHER" id="PTHR10120">
    <property type="entry name" value="CAAX PRENYL PROTEASE 1"/>
    <property type="match status" value="1"/>
</dbReference>
<evidence type="ECO:0000313" key="12">
    <source>
        <dbReference type="EMBL" id="MBB5065335.1"/>
    </source>
</evidence>
<evidence type="ECO:0000256" key="4">
    <source>
        <dbReference type="ARBA" id="ARBA00022833"/>
    </source>
</evidence>
<feature type="transmembrane region" description="Helical" evidence="8">
    <location>
        <begin position="116"/>
        <end position="134"/>
    </location>
</feature>
<evidence type="ECO:0000256" key="2">
    <source>
        <dbReference type="ARBA" id="ARBA00022723"/>
    </source>
</evidence>
<dbReference type="RefSeq" id="WP_184258159.1">
    <property type="nucleotide sequence ID" value="NZ_JACHIO010000016.1"/>
</dbReference>
<accession>A0A7W7ZSN4</accession>
<evidence type="ECO:0000256" key="3">
    <source>
        <dbReference type="ARBA" id="ARBA00022801"/>
    </source>
</evidence>
<feature type="signal peptide" evidence="9">
    <location>
        <begin position="1"/>
        <end position="22"/>
    </location>
</feature>
<evidence type="ECO:0000256" key="1">
    <source>
        <dbReference type="ARBA" id="ARBA00022670"/>
    </source>
</evidence>
<feature type="active site" evidence="6">
    <location>
        <position position="299"/>
    </location>
</feature>
<name>A0A7W7ZSN4_9BACT</name>
<keyword evidence="4 7" id="KW-0862">Zinc</keyword>
<dbReference type="CDD" id="cd07343">
    <property type="entry name" value="M48A_Zmpste24p_like"/>
    <property type="match status" value="1"/>
</dbReference>
<sequence>MHLLRHVVFLCLLFPFAISARAGETPAEHTANVYAQQEMTAAPRHGNLPDYSLSPDKLAKAQHLAKVRITLHFLNAVWSIVQLALLLWLGVVAWMRSRALGSSGGLREQGRWVLAFWQECLVFTFLFSIANTLLDLPLSLYSHRLSVQYGLSIQSWSSWFSDLAKGWGVTLLGEFLLCALLMWIIRSLPRTWWLAFWAVMMPLTIIAIYGMPLVIDPLFNTFEPLQQSQPALVAQLEKVVERGHMNIPPERMFLMKASAKTTTMNAYVTGFGNSKRVVVWDTSLAKGTPDEILFIFGHESGHYVLGHILRRIVMTFLGLFVGLYLAFFLVRWAIAYFGRQWRIPSQADWGALVVLLLVFTIFNTLVEPVTESLTRMQEHAADVYGQEAIHGIVADPQTTVKDAFNVLGDSSLEDPNPNPFVEFWIYSHPAVGRRAAFGKAYDPWAPGMEPKYFKR</sequence>
<dbReference type="GO" id="GO:0071586">
    <property type="term" value="P:CAAX-box protein processing"/>
    <property type="evidence" value="ECO:0007669"/>
    <property type="project" value="InterPro"/>
</dbReference>
<feature type="active site" description="Proton donor" evidence="6">
    <location>
        <position position="382"/>
    </location>
</feature>
<evidence type="ECO:0000256" key="8">
    <source>
        <dbReference type="SAM" id="Phobius"/>
    </source>
</evidence>
<evidence type="ECO:0000259" key="10">
    <source>
        <dbReference type="Pfam" id="PF01435"/>
    </source>
</evidence>
<feature type="transmembrane region" description="Helical" evidence="8">
    <location>
        <begin position="192"/>
        <end position="215"/>
    </location>
</feature>
<keyword evidence="8" id="KW-1133">Transmembrane helix</keyword>
<feature type="domain" description="Peptidase M48" evidence="10">
    <location>
        <begin position="228"/>
        <end position="436"/>
    </location>
</feature>
<dbReference type="AlphaFoldDB" id="A0A7W7ZSN4"/>
<comment type="caution">
    <text evidence="12">The sequence shown here is derived from an EMBL/GenBank/DDBJ whole genome shotgun (WGS) entry which is preliminary data.</text>
</comment>
<keyword evidence="2 7" id="KW-0479">Metal-binding</keyword>
<dbReference type="Gene3D" id="3.30.2010.10">
    <property type="entry name" value="Metalloproteases ('zincins'), catalytic domain"/>
    <property type="match status" value="1"/>
</dbReference>
<comment type="cofactor">
    <cofactor evidence="7">
        <name>Zn(2+)</name>
        <dbReference type="ChEBI" id="CHEBI:29105"/>
    </cofactor>
    <text evidence="7">Binds 1 zinc ion per subunit.</text>
</comment>
<proteinExistence type="predicted"/>
<evidence type="ECO:0000256" key="6">
    <source>
        <dbReference type="PIRSR" id="PIRSR627057-1"/>
    </source>
</evidence>
<dbReference type="GO" id="GO:0046872">
    <property type="term" value="F:metal ion binding"/>
    <property type="evidence" value="ECO:0007669"/>
    <property type="project" value="UniProtKB-KW"/>
</dbReference>
<dbReference type="InterPro" id="IPR001915">
    <property type="entry name" value="Peptidase_M48"/>
</dbReference>
<feature type="binding site" evidence="7">
    <location>
        <position position="378"/>
    </location>
    <ligand>
        <name>Zn(2+)</name>
        <dbReference type="ChEBI" id="CHEBI:29105"/>
        <note>catalytic</note>
    </ligand>
</feature>
<protein>
    <submittedName>
        <fullName evidence="12">Zn-dependent protease with chaperone function</fullName>
    </submittedName>
</protein>
<keyword evidence="8" id="KW-0472">Membrane</keyword>
<dbReference type="InterPro" id="IPR032456">
    <property type="entry name" value="Peptidase_M48_N"/>
</dbReference>
<keyword evidence="9" id="KW-0732">Signal</keyword>
<feature type="transmembrane region" description="Helical" evidence="8">
    <location>
        <begin position="76"/>
        <end position="95"/>
    </location>
</feature>
<evidence type="ECO:0000256" key="7">
    <source>
        <dbReference type="PIRSR" id="PIRSR627057-2"/>
    </source>
</evidence>
<keyword evidence="5" id="KW-0482">Metalloprotease</keyword>
<keyword evidence="8" id="KW-0812">Transmembrane</keyword>
<dbReference type="GO" id="GO:0004222">
    <property type="term" value="F:metalloendopeptidase activity"/>
    <property type="evidence" value="ECO:0007669"/>
    <property type="project" value="InterPro"/>
</dbReference>
<keyword evidence="3" id="KW-0378">Hydrolase</keyword>
<feature type="domain" description="CAAX prenyl protease 1 N-terminal" evidence="11">
    <location>
        <begin position="53"/>
        <end position="221"/>
    </location>
</feature>
<feature type="binding site" evidence="7">
    <location>
        <position position="302"/>
    </location>
    <ligand>
        <name>Zn(2+)</name>
        <dbReference type="ChEBI" id="CHEBI:29105"/>
        <note>catalytic</note>
    </ligand>
</feature>
<dbReference type="Pfam" id="PF01435">
    <property type="entry name" value="Peptidase_M48"/>
    <property type="match status" value="1"/>
</dbReference>
<evidence type="ECO:0000259" key="11">
    <source>
        <dbReference type="Pfam" id="PF16491"/>
    </source>
</evidence>
<organism evidence="12 13">
    <name type="scientific">Granulicella mallensis</name>
    <dbReference type="NCBI Taxonomy" id="940614"/>
    <lineage>
        <taxon>Bacteria</taxon>
        <taxon>Pseudomonadati</taxon>
        <taxon>Acidobacteriota</taxon>
        <taxon>Terriglobia</taxon>
        <taxon>Terriglobales</taxon>
        <taxon>Acidobacteriaceae</taxon>
        <taxon>Granulicella</taxon>
    </lineage>
</organism>
<feature type="transmembrane region" description="Helical" evidence="8">
    <location>
        <begin position="349"/>
        <end position="366"/>
    </location>
</feature>
<dbReference type="InterPro" id="IPR027057">
    <property type="entry name" value="CAXX_Prtase_1"/>
</dbReference>
<evidence type="ECO:0000256" key="9">
    <source>
        <dbReference type="SAM" id="SignalP"/>
    </source>
</evidence>